<dbReference type="RefSeq" id="WP_123805091.1">
    <property type="nucleotide sequence ID" value="NZ_RPFL01000105.1"/>
</dbReference>
<name>A0A3N4MH62_9NEIS</name>
<dbReference type="Pfam" id="PF10734">
    <property type="entry name" value="DUF2523"/>
    <property type="match status" value="1"/>
</dbReference>
<evidence type="ECO:0000313" key="3">
    <source>
        <dbReference type="Proteomes" id="UP000272412"/>
    </source>
</evidence>
<dbReference type="Proteomes" id="UP000272412">
    <property type="component" value="Unassembled WGS sequence"/>
</dbReference>
<protein>
    <submittedName>
        <fullName evidence="2">DUF2523 domain-containing protein</fullName>
    </submittedName>
</protein>
<reference evidence="2 3" key="1">
    <citation type="submission" date="2018-11" db="EMBL/GenBank/DDBJ databases">
        <title>Neisseria weixii sp. nov. isolated from the rectal contents of plateau pika (Ochotona cruzoniae).</title>
        <authorList>
            <person name="Zhang G."/>
        </authorList>
    </citation>
    <scope>NUCLEOTIDE SEQUENCE [LARGE SCALE GENOMIC DNA]</scope>
    <source>
        <strain evidence="2 3">10009</strain>
    </source>
</reference>
<proteinExistence type="predicted"/>
<dbReference type="EMBL" id="RPFL01000105">
    <property type="protein sequence ID" value="RPD82992.1"/>
    <property type="molecule type" value="Genomic_DNA"/>
</dbReference>
<evidence type="ECO:0000256" key="1">
    <source>
        <dbReference type="SAM" id="Phobius"/>
    </source>
</evidence>
<keyword evidence="1" id="KW-0472">Membrane</keyword>
<dbReference type="OrthoDB" id="8602119at2"/>
<keyword evidence="1" id="KW-1133">Transmembrane helix</keyword>
<feature type="transmembrane region" description="Helical" evidence="1">
    <location>
        <begin position="56"/>
        <end position="76"/>
    </location>
</feature>
<keyword evidence="1" id="KW-0812">Transmembrane</keyword>
<comment type="caution">
    <text evidence="2">The sequence shown here is derived from an EMBL/GenBank/DDBJ whole genome shotgun (WGS) entry which is preliminary data.</text>
</comment>
<evidence type="ECO:0000313" key="2">
    <source>
        <dbReference type="EMBL" id="RPD82992.1"/>
    </source>
</evidence>
<gene>
    <name evidence="2" type="ORF">EGK74_13885</name>
</gene>
<sequence>MWGQLITSVLMTVAGKVIAALGLSFISYVGLNEIQGYLLSHVQQQIGGISSDAMNLAYIAGIGVCLNWVFGTFAFVTSLKSLSKLSTVISRK</sequence>
<organism evidence="2 3">
    <name type="scientific">Neisseria weixii</name>
    <dbReference type="NCBI Taxonomy" id="1853276"/>
    <lineage>
        <taxon>Bacteria</taxon>
        <taxon>Pseudomonadati</taxon>
        <taxon>Pseudomonadota</taxon>
        <taxon>Betaproteobacteria</taxon>
        <taxon>Neisseriales</taxon>
        <taxon>Neisseriaceae</taxon>
        <taxon>Neisseria</taxon>
    </lineage>
</organism>
<dbReference type="AlphaFoldDB" id="A0A3N4MH62"/>
<accession>A0A3N4MH62</accession>
<dbReference type="InterPro" id="IPR019670">
    <property type="entry name" value="DUF2523"/>
</dbReference>
<feature type="transmembrane region" description="Helical" evidence="1">
    <location>
        <begin position="9"/>
        <end position="31"/>
    </location>
</feature>
<keyword evidence="3" id="KW-1185">Reference proteome</keyword>